<dbReference type="InterPro" id="IPR006235">
    <property type="entry name" value="OAc-hSer/O-AcSer_sulfhydrylase"/>
</dbReference>
<dbReference type="AlphaFoldDB" id="A0A3B1CRK4"/>
<dbReference type="InterPro" id="IPR015424">
    <property type="entry name" value="PyrdxlP-dep_Trfase"/>
</dbReference>
<dbReference type="SUPFAM" id="SSF53383">
    <property type="entry name" value="PLP-dependent transferases"/>
    <property type="match status" value="1"/>
</dbReference>
<keyword evidence="5" id="KW-0472">Membrane</keyword>
<dbReference type="EC" id="2.5.1.49" evidence="6"/>
<protein>
    <submittedName>
        <fullName evidence="6">O-acetylhomoserine sulfhydrylase / O-succinylhomoserine sulfhydrylase</fullName>
        <ecNumber evidence="6">2.5.1.48</ecNumber>
        <ecNumber evidence="6">2.5.1.49</ecNumber>
    </submittedName>
</protein>
<evidence type="ECO:0000256" key="1">
    <source>
        <dbReference type="ARBA" id="ARBA00001933"/>
    </source>
</evidence>
<comment type="similarity">
    <text evidence="2">Belongs to the trans-sulfuration enzymes family.</text>
</comment>
<dbReference type="PANTHER" id="PTHR43797">
    <property type="entry name" value="HOMOCYSTEINE/CYSTEINE SYNTHASE"/>
    <property type="match status" value="1"/>
</dbReference>
<evidence type="ECO:0000256" key="5">
    <source>
        <dbReference type="SAM" id="Phobius"/>
    </source>
</evidence>
<dbReference type="GO" id="GO:0006535">
    <property type="term" value="P:cysteine biosynthetic process from serine"/>
    <property type="evidence" value="ECO:0007669"/>
    <property type="project" value="TreeGrafter"/>
</dbReference>
<feature type="transmembrane region" description="Helical" evidence="5">
    <location>
        <begin position="77"/>
        <end position="97"/>
    </location>
</feature>
<dbReference type="PANTHER" id="PTHR43797:SF2">
    <property type="entry name" value="HOMOCYSTEINE_CYSTEINE SYNTHASE"/>
    <property type="match status" value="1"/>
</dbReference>
<evidence type="ECO:0000256" key="3">
    <source>
        <dbReference type="ARBA" id="ARBA00022679"/>
    </source>
</evidence>
<evidence type="ECO:0000256" key="4">
    <source>
        <dbReference type="ARBA" id="ARBA00022898"/>
    </source>
</evidence>
<dbReference type="CDD" id="cd00614">
    <property type="entry name" value="CGS_like"/>
    <property type="match status" value="1"/>
</dbReference>
<dbReference type="InterPro" id="IPR015421">
    <property type="entry name" value="PyrdxlP-dep_Trfase_major"/>
</dbReference>
<dbReference type="GO" id="GO:0004124">
    <property type="term" value="F:cysteine synthase activity"/>
    <property type="evidence" value="ECO:0007669"/>
    <property type="project" value="TreeGrafter"/>
</dbReference>
<dbReference type="InterPro" id="IPR000277">
    <property type="entry name" value="Cys/Met-Metab_PyrdxlP-dep_enz"/>
</dbReference>
<comment type="cofactor">
    <cofactor evidence="1">
        <name>pyridoxal 5'-phosphate</name>
        <dbReference type="ChEBI" id="CHEBI:597326"/>
    </cofactor>
</comment>
<dbReference type="Gene3D" id="3.40.640.10">
    <property type="entry name" value="Type I PLP-dependent aspartate aminotransferase-like (Major domain)"/>
    <property type="match status" value="1"/>
</dbReference>
<dbReference type="FunFam" id="3.40.640.10:FF:000046">
    <property type="entry name" value="Cystathionine gamma-lyase"/>
    <property type="match status" value="1"/>
</dbReference>
<sequence>MKKLGVATKAIHSDFLKKDPHGAMHMPVYDSVSFEFETAEETAKAFEGKRAGHVYSRITNPTVENFEQKIKNISSGFGVLAVSSGMAAISNLILAIAGSGDNIITTKHLFGNTLSLLERTLKAWGLEIKYADLTNPNLLSGIIDSNTRAVFLEPITNPQLEIVDMKALSKITKKHNILLIADTTITPPYLFDSKEFGVDVEVISSTKYISGGATSIGGVIIDNGTFEWKYNSKLAEDAKKIGPFALISKLRNEVYRNLGACLSPHNAYLQSIGLETLTLRADKSCSNTLVLAKYLENNSKIDSVHYPGLESSNYFDIAKKQFPNGAGALMTFDLSSIEECFKFMNKLSLIRRATNLNDNKTLILHPGSTIFCEFSKEQKDEMGVRDTMIRLAVGIEDVEDLIFDIEQALIPNNGM</sequence>
<gene>
    <name evidence="6" type="ORF">MNBD_IGNAVI01-1857</name>
</gene>
<dbReference type="EMBL" id="UOGD01000351">
    <property type="protein sequence ID" value="VAX26628.1"/>
    <property type="molecule type" value="Genomic_DNA"/>
</dbReference>
<organism evidence="6">
    <name type="scientific">hydrothermal vent metagenome</name>
    <dbReference type="NCBI Taxonomy" id="652676"/>
    <lineage>
        <taxon>unclassified sequences</taxon>
        <taxon>metagenomes</taxon>
        <taxon>ecological metagenomes</taxon>
    </lineage>
</organism>
<dbReference type="EC" id="2.5.1.48" evidence="6"/>
<dbReference type="GO" id="GO:0030170">
    <property type="term" value="F:pyridoxal phosphate binding"/>
    <property type="evidence" value="ECO:0007669"/>
    <property type="project" value="InterPro"/>
</dbReference>
<dbReference type="InterPro" id="IPR015422">
    <property type="entry name" value="PyrdxlP-dep_Trfase_small"/>
</dbReference>
<dbReference type="GO" id="GO:0019346">
    <property type="term" value="P:transsulfuration"/>
    <property type="evidence" value="ECO:0007669"/>
    <property type="project" value="InterPro"/>
</dbReference>
<evidence type="ECO:0000313" key="6">
    <source>
        <dbReference type="EMBL" id="VAX26628.1"/>
    </source>
</evidence>
<dbReference type="GO" id="GO:0071269">
    <property type="term" value="P:L-homocysteine biosynthetic process"/>
    <property type="evidence" value="ECO:0007669"/>
    <property type="project" value="TreeGrafter"/>
</dbReference>
<keyword evidence="5" id="KW-0812">Transmembrane</keyword>
<keyword evidence="5" id="KW-1133">Transmembrane helix</keyword>
<keyword evidence="3 6" id="KW-0808">Transferase</keyword>
<dbReference type="Pfam" id="PF01053">
    <property type="entry name" value="Cys_Met_Meta_PP"/>
    <property type="match status" value="1"/>
</dbReference>
<reference evidence="6" key="1">
    <citation type="submission" date="2018-06" db="EMBL/GenBank/DDBJ databases">
        <authorList>
            <person name="Zhirakovskaya E."/>
        </authorList>
    </citation>
    <scope>NUCLEOTIDE SEQUENCE</scope>
</reference>
<dbReference type="GO" id="GO:0003962">
    <property type="term" value="F:cystathionine gamma-synthase activity"/>
    <property type="evidence" value="ECO:0007669"/>
    <property type="project" value="UniProtKB-EC"/>
</dbReference>
<dbReference type="GO" id="GO:0003961">
    <property type="term" value="F:O-acetylhomoserine aminocarboxypropyltransferase activity"/>
    <property type="evidence" value="ECO:0007669"/>
    <property type="project" value="UniProtKB-EC"/>
</dbReference>
<evidence type="ECO:0000256" key="2">
    <source>
        <dbReference type="ARBA" id="ARBA00009077"/>
    </source>
</evidence>
<name>A0A3B1CRK4_9ZZZZ</name>
<dbReference type="Gene3D" id="3.90.1150.10">
    <property type="entry name" value="Aspartate Aminotransferase, domain 1"/>
    <property type="match status" value="1"/>
</dbReference>
<proteinExistence type="inferred from homology"/>
<keyword evidence="4" id="KW-0663">Pyridoxal phosphate</keyword>
<dbReference type="GO" id="GO:0005737">
    <property type="term" value="C:cytoplasm"/>
    <property type="evidence" value="ECO:0007669"/>
    <property type="project" value="TreeGrafter"/>
</dbReference>
<accession>A0A3B1CRK4</accession>
<dbReference type="PIRSF" id="PIRSF001434">
    <property type="entry name" value="CGS"/>
    <property type="match status" value="1"/>
</dbReference>